<dbReference type="FunFam" id="2.40.33.10:FF:000001">
    <property type="entry name" value="Pyruvate kinase"/>
    <property type="match status" value="1"/>
</dbReference>
<dbReference type="InterPro" id="IPR015793">
    <property type="entry name" value="Pyrv_Knase_brl"/>
</dbReference>
<evidence type="ECO:0000256" key="13">
    <source>
        <dbReference type="ARBA" id="ARBA00022842"/>
    </source>
</evidence>
<keyword evidence="10" id="KW-0547">Nucleotide-binding</keyword>
<dbReference type="SUPFAM" id="SSF50800">
    <property type="entry name" value="PK beta-barrel domain-like"/>
    <property type="match status" value="1"/>
</dbReference>
<evidence type="ECO:0000256" key="4">
    <source>
        <dbReference type="ARBA" id="ARBA00008663"/>
    </source>
</evidence>
<keyword evidence="11 19" id="KW-0418">Kinase</keyword>
<keyword evidence="9" id="KW-0479">Metal-binding</keyword>
<evidence type="ECO:0000256" key="15">
    <source>
        <dbReference type="ARBA" id="ARBA00023152"/>
    </source>
</evidence>
<comment type="caution">
    <text evidence="22">The sequence shown here is derived from an EMBL/GenBank/DDBJ whole genome shotgun (WGS) entry which is preliminary data.</text>
</comment>
<keyword evidence="15 19" id="KW-0324">Glycolysis</keyword>
<protein>
    <recommendedName>
        <fullName evidence="7 18">Pyruvate kinase</fullName>
        <ecNumber evidence="6 18">2.7.1.40</ecNumber>
    </recommendedName>
</protein>
<evidence type="ECO:0000256" key="8">
    <source>
        <dbReference type="ARBA" id="ARBA00022679"/>
    </source>
</evidence>
<sequence length="481" mass="51505">MRRAKIVATLGPAAASYEQIRALIDAGVDVCRMNLSHGNYQVHESVYANVRKAANDSGRAVAVMVDLQGPKIRLGKFEGGPYELAVGDIFKITTEDVVGTKDLCGTTFKGLPADVSAGDFLLIDDGKVKVQVVETDGVVVTTKVIVAGPVSNNKGINLPGVAVNVPALSEKDEADLRWGLRLGADLIALSFVRDAEDITRVHEIMAEEGRRVPVIAKIEKPQAVENLEDIVDAFDAIMVARGDLGVELPLEAVPIVQKRAVEIARRMAKPVIVATQMLESMIQSPVPTRAETSDVANAVLDGADAVMLSGETSVGAYPVTTVQTMARIVDSTEEHGLERIAKLTNRPRTQGGAITLAAIEVAEFVEAKYLCIFTESGDSARRMARLRSHIPMLAFTPEPGIRRRLALTWGVQTFLVDTVTHTDAMFAQVDDILLGEGLAEIGDKVVVISGSPPGIVGSTNDIRVHRVGDAHNEAAPAYVRK</sequence>
<gene>
    <name evidence="22" type="primary">pyk</name>
    <name evidence="22" type="ORF">D6T64_05600</name>
</gene>
<evidence type="ECO:0000256" key="10">
    <source>
        <dbReference type="ARBA" id="ARBA00022741"/>
    </source>
</evidence>
<proteinExistence type="inferred from homology"/>
<dbReference type="NCBIfam" id="NF004886">
    <property type="entry name" value="PRK06247.1"/>
    <property type="match status" value="1"/>
</dbReference>
<dbReference type="PRINTS" id="PR01050">
    <property type="entry name" value="PYRUVTKNASE"/>
</dbReference>
<evidence type="ECO:0000256" key="5">
    <source>
        <dbReference type="ARBA" id="ARBA00011881"/>
    </source>
</evidence>
<evidence type="ECO:0000256" key="18">
    <source>
        <dbReference type="NCBIfam" id="TIGR01064"/>
    </source>
</evidence>
<dbReference type="InterPro" id="IPR001697">
    <property type="entry name" value="Pyr_Knase"/>
</dbReference>
<evidence type="ECO:0000256" key="14">
    <source>
        <dbReference type="ARBA" id="ARBA00022958"/>
    </source>
</evidence>
<dbReference type="AlphaFoldDB" id="A0A3A5MPR2"/>
<dbReference type="NCBIfam" id="NF004491">
    <property type="entry name" value="PRK05826.1"/>
    <property type="match status" value="1"/>
</dbReference>
<evidence type="ECO:0000256" key="17">
    <source>
        <dbReference type="ARBA" id="ARBA00048152"/>
    </source>
</evidence>
<dbReference type="PANTHER" id="PTHR11817">
    <property type="entry name" value="PYRUVATE KINASE"/>
    <property type="match status" value="1"/>
</dbReference>
<name>A0A3A5MPR2_9MICO</name>
<comment type="subunit">
    <text evidence="5">Homotetramer.</text>
</comment>
<keyword evidence="13 19" id="KW-0460">Magnesium</keyword>
<dbReference type="GO" id="GO:0016301">
    <property type="term" value="F:kinase activity"/>
    <property type="evidence" value="ECO:0007669"/>
    <property type="project" value="UniProtKB-KW"/>
</dbReference>
<keyword evidence="8 19" id="KW-0808">Transferase</keyword>
<comment type="cofactor">
    <cofactor evidence="1">
        <name>Mg(2+)</name>
        <dbReference type="ChEBI" id="CHEBI:18420"/>
    </cofactor>
</comment>
<dbReference type="RefSeq" id="WP_119972911.1">
    <property type="nucleotide sequence ID" value="NZ_JBHSQA010000008.1"/>
</dbReference>
<evidence type="ECO:0000313" key="22">
    <source>
        <dbReference type="EMBL" id="RJT89809.1"/>
    </source>
</evidence>
<keyword evidence="16 22" id="KW-0670">Pyruvate</keyword>
<dbReference type="Proteomes" id="UP000272015">
    <property type="component" value="Unassembled WGS sequence"/>
</dbReference>
<organism evidence="22 23">
    <name type="scientific">Cryobacterium melibiosiphilum</name>
    <dbReference type="NCBI Taxonomy" id="995039"/>
    <lineage>
        <taxon>Bacteria</taxon>
        <taxon>Bacillati</taxon>
        <taxon>Actinomycetota</taxon>
        <taxon>Actinomycetes</taxon>
        <taxon>Micrococcales</taxon>
        <taxon>Microbacteriaceae</taxon>
        <taxon>Cryobacterium</taxon>
    </lineage>
</organism>
<dbReference type="PROSITE" id="PS00110">
    <property type="entry name" value="PYRUVATE_KINASE"/>
    <property type="match status" value="1"/>
</dbReference>
<dbReference type="GO" id="GO:0030955">
    <property type="term" value="F:potassium ion binding"/>
    <property type="evidence" value="ECO:0007669"/>
    <property type="project" value="UniProtKB-UniRule"/>
</dbReference>
<dbReference type="InterPro" id="IPR015806">
    <property type="entry name" value="Pyrv_Knase_insert_dom_sf"/>
</dbReference>
<reference evidence="22 23" key="1">
    <citation type="submission" date="2018-09" db="EMBL/GenBank/DDBJ databases">
        <title>Novel species of Cryobacterium.</title>
        <authorList>
            <person name="Liu Q."/>
            <person name="Xin Y.-H."/>
        </authorList>
    </citation>
    <scope>NUCLEOTIDE SEQUENCE [LARGE SCALE GENOMIC DNA]</scope>
    <source>
        <strain evidence="22 23">Hh39</strain>
    </source>
</reference>
<evidence type="ECO:0000256" key="6">
    <source>
        <dbReference type="ARBA" id="ARBA00012142"/>
    </source>
</evidence>
<comment type="cofactor">
    <cofactor evidence="2">
        <name>K(+)</name>
        <dbReference type="ChEBI" id="CHEBI:29103"/>
    </cofactor>
</comment>
<dbReference type="InterPro" id="IPR015813">
    <property type="entry name" value="Pyrv/PenolPyrv_kinase-like_dom"/>
</dbReference>
<dbReference type="SUPFAM" id="SSF51621">
    <property type="entry name" value="Phosphoenolpyruvate/pyruvate domain"/>
    <property type="match status" value="1"/>
</dbReference>
<dbReference type="InterPro" id="IPR015795">
    <property type="entry name" value="Pyrv_Knase_C"/>
</dbReference>
<evidence type="ECO:0000256" key="7">
    <source>
        <dbReference type="ARBA" id="ARBA00018587"/>
    </source>
</evidence>
<accession>A0A3A5MPR2</accession>
<feature type="domain" description="Pyruvate kinase barrel" evidence="20">
    <location>
        <begin position="1"/>
        <end position="322"/>
    </location>
</feature>
<keyword evidence="14" id="KW-0630">Potassium</keyword>
<dbReference type="InterPro" id="IPR011037">
    <property type="entry name" value="Pyrv_Knase-like_insert_dom_sf"/>
</dbReference>
<dbReference type="InterPro" id="IPR040442">
    <property type="entry name" value="Pyrv_kinase-like_dom_sf"/>
</dbReference>
<evidence type="ECO:0000256" key="19">
    <source>
        <dbReference type="RuleBase" id="RU000504"/>
    </source>
</evidence>
<comment type="similarity">
    <text evidence="4 19">Belongs to the pyruvate kinase family.</text>
</comment>
<dbReference type="GO" id="GO:0005524">
    <property type="term" value="F:ATP binding"/>
    <property type="evidence" value="ECO:0007669"/>
    <property type="project" value="UniProtKB-KW"/>
</dbReference>
<evidence type="ECO:0000259" key="20">
    <source>
        <dbReference type="Pfam" id="PF00224"/>
    </source>
</evidence>
<dbReference type="GO" id="GO:0004743">
    <property type="term" value="F:pyruvate kinase activity"/>
    <property type="evidence" value="ECO:0007669"/>
    <property type="project" value="UniProtKB-UniRule"/>
</dbReference>
<evidence type="ECO:0000256" key="2">
    <source>
        <dbReference type="ARBA" id="ARBA00001958"/>
    </source>
</evidence>
<dbReference type="Gene3D" id="2.40.33.10">
    <property type="entry name" value="PK beta-barrel domain-like"/>
    <property type="match status" value="1"/>
</dbReference>
<dbReference type="SUPFAM" id="SSF52935">
    <property type="entry name" value="PK C-terminal domain-like"/>
    <property type="match status" value="1"/>
</dbReference>
<evidence type="ECO:0000256" key="3">
    <source>
        <dbReference type="ARBA" id="ARBA00004997"/>
    </source>
</evidence>
<dbReference type="Pfam" id="PF02887">
    <property type="entry name" value="PK_C"/>
    <property type="match status" value="1"/>
</dbReference>
<evidence type="ECO:0000256" key="9">
    <source>
        <dbReference type="ARBA" id="ARBA00022723"/>
    </source>
</evidence>
<feature type="domain" description="Pyruvate kinase C-terminal" evidence="21">
    <location>
        <begin position="353"/>
        <end position="465"/>
    </location>
</feature>
<dbReference type="Gene3D" id="3.20.20.60">
    <property type="entry name" value="Phosphoenolpyruvate-binding domains"/>
    <property type="match status" value="1"/>
</dbReference>
<dbReference type="EC" id="2.7.1.40" evidence="6 18"/>
<evidence type="ECO:0000259" key="21">
    <source>
        <dbReference type="Pfam" id="PF02887"/>
    </source>
</evidence>
<keyword evidence="23" id="KW-1185">Reference proteome</keyword>
<dbReference type="UniPathway" id="UPA00109">
    <property type="reaction ID" value="UER00188"/>
</dbReference>
<evidence type="ECO:0000256" key="16">
    <source>
        <dbReference type="ARBA" id="ARBA00023317"/>
    </source>
</evidence>
<evidence type="ECO:0000256" key="11">
    <source>
        <dbReference type="ARBA" id="ARBA00022777"/>
    </source>
</evidence>
<dbReference type="Pfam" id="PF00224">
    <property type="entry name" value="PK"/>
    <property type="match status" value="1"/>
</dbReference>
<comment type="catalytic activity">
    <reaction evidence="17 19">
        <text>pyruvate + ATP = phosphoenolpyruvate + ADP + H(+)</text>
        <dbReference type="Rhea" id="RHEA:18157"/>
        <dbReference type="ChEBI" id="CHEBI:15361"/>
        <dbReference type="ChEBI" id="CHEBI:15378"/>
        <dbReference type="ChEBI" id="CHEBI:30616"/>
        <dbReference type="ChEBI" id="CHEBI:58702"/>
        <dbReference type="ChEBI" id="CHEBI:456216"/>
        <dbReference type="EC" id="2.7.1.40"/>
    </reaction>
</comment>
<dbReference type="FunFam" id="3.40.1380.20:FF:000009">
    <property type="entry name" value="Pyruvate kinase"/>
    <property type="match status" value="1"/>
</dbReference>
<dbReference type="GO" id="GO:0000287">
    <property type="term" value="F:magnesium ion binding"/>
    <property type="evidence" value="ECO:0007669"/>
    <property type="project" value="UniProtKB-UniRule"/>
</dbReference>
<evidence type="ECO:0000313" key="23">
    <source>
        <dbReference type="Proteomes" id="UP000272015"/>
    </source>
</evidence>
<dbReference type="OrthoDB" id="9812123at2"/>
<comment type="pathway">
    <text evidence="3 19">Carbohydrate degradation; glycolysis; pyruvate from D-glyceraldehyde 3-phosphate: step 5/5.</text>
</comment>
<evidence type="ECO:0000256" key="12">
    <source>
        <dbReference type="ARBA" id="ARBA00022840"/>
    </source>
</evidence>
<dbReference type="InterPro" id="IPR036918">
    <property type="entry name" value="Pyrv_Knase_C_sf"/>
</dbReference>
<dbReference type="NCBIfam" id="NF004978">
    <property type="entry name" value="PRK06354.1"/>
    <property type="match status" value="1"/>
</dbReference>
<dbReference type="EMBL" id="QZVS01000068">
    <property type="protein sequence ID" value="RJT89809.1"/>
    <property type="molecule type" value="Genomic_DNA"/>
</dbReference>
<dbReference type="NCBIfam" id="TIGR01064">
    <property type="entry name" value="pyruv_kin"/>
    <property type="match status" value="1"/>
</dbReference>
<keyword evidence="12" id="KW-0067">ATP-binding</keyword>
<evidence type="ECO:0000256" key="1">
    <source>
        <dbReference type="ARBA" id="ARBA00001946"/>
    </source>
</evidence>
<dbReference type="InterPro" id="IPR018209">
    <property type="entry name" value="Pyrv_Knase_AS"/>
</dbReference>
<dbReference type="Gene3D" id="3.40.1380.20">
    <property type="entry name" value="Pyruvate kinase, C-terminal domain"/>
    <property type="match status" value="1"/>
</dbReference>